<dbReference type="InterPro" id="IPR002423">
    <property type="entry name" value="Cpn60/GroEL/TCP-1"/>
</dbReference>
<dbReference type="PROSITE" id="PS00995">
    <property type="entry name" value="TCP1_3"/>
    <property type="match status" value="1"/>
</dbReference>
<dbReference type="Gene3D" id="3.30.260.10">
    <property type="entry name" value="TCP-1-like chaperonin intermediate domain"/>
    <property type="match status" value="1"/>
</dbReference>
<name>A0A1Q6DSW7_METT1</name>
<keyword evidence="2 5" id="KW-0547">Nucleotide-binding</keyword>
<keyword evidence="4 5" id="KW-0143">Chaperone</keyword>
<accession>A0A1Q6DSW7</accession>
<dbReference type="FunFam" id="1.10.560.10:FF:000017">
    <property type="entry name" value="T-complex protein 1 subunit eta"/>
    <property type="match status" value="1"/>
</dbReference>
<dbReference type="SUPFAM" id="SSF48592">
    <property type="entry name" value="GroEL equatorial domain-like"/>
    <property type="match status" value="1"/>
</dbReference>
<dbReference type="Proteomes" id="UP000185744">
    <property type="component" value="Unassembled WGS sequence"/>
</dbReference>
<dbReference type="NCBIfam" id="NF041082">
    <property type="entry name" value="thermosome_alpha"/>
    <property type="match status" value="1"/>
</dbReference>
<dbReference type="InterPro" id="IPR002194">
    <property type="entry name" value="Chaperonin_TCP-1_CS"/>
</dbReference>
<evidence type="ECO:0000313" key="6">
    <source>
        <dbReference type="EMBL" id="OKY77459.1"/>
    </source>
</evidence>
<evidence type="ECO:0000256" key="4">
    <source>
        <dbReference type="ARBA" id="ARBA00023186"/>
    </source>
</evidence>
<dbReference type="SUPFAM" id="SSF52029">
    <property type="entry name" value="GroEL apical domain-like"/>
    <property type="match status" value="1"/>
</dbReference>
<evidence type="ECO:0000256" key="2">
    <source>
        <dbReference type="ARBA" id="ARBA00022741"/>
    </source>
</evidence>
<dbReference type="InterPro" id="IPR027409">
    <property type="entry name" value="GroEL-like_apical_dom_sf"/>
</dbReference>
<dbReference type="PANTHER" id="PTHR11353">
    <property type="entry name" value="CHAPERONIN"/>
    <property type="match status" value="1"/>
</dbReference>
<comment type="caution">
    <text evidence="6">The sequence shown here is derived from an EMBL/GenBank/DDBJ whole genome shotgun (WGS) entry which is preliminary data.</text>
</comment>
<sequence length="527" mass="57244">MAERKPVFVMDEDVERTKGKDAQSNNIEAAKAVGETIKTTLGPSGMDKMLVNSTGNVIVTNDGSTILGEMDIDHPAAKMIVEVSETQDEEVGDGTTTAVLLTSKLLSKAEDMLDQDIHPTIIAEGYREAEEKSMEILDEMKQDITIADDKEILRNVAKTAMTGKGVIGDKDILAKTAVDAVTYVTKETEDGYNAKLDNIKMETKTGANISDTQLIEGMVIDKDKPHPEMPDKIENTKIAVLDTEIEVGETETDAEVTIDSPGQRQKFLEREEKQLKEKVEKINETGANVVFCEEAIDDVAQQYLVNKGIHALKRVDESDINKIAKATGASVVSNINELTEDDLGEAETVREEALAGDKVTYIEGCKELKALTVLLRGGTEQLVEEAERTLDDAIDVVATAINDGDTIAGGGAPEAELSLKLRDYAATIGGREQIAIEAFADALESIPLTLAENAGLDPMDTLVNLKKQHEEDNQNAGIDGYEEKITDMTEKGVLEPIKIKKQAMKSATEATEMVLRIDDVLSSKTTE</sequence>
<dbReference type="GO" id="GO:0005524">
    <property type="term" value="F:ATP binding"/>
    <property type="evidence" value="ECO:0007669"/>
    <property type="project" value="UniProtKB-KW"/>
</dbReference>
<comment type="similarity">
    <text evidence="1 5">Belongs to the TCP-1 chaperonin family.</text>
</comment>
<evidence type="ECO:0000256" key="1">
    <source>
        <dbReference type="ARBA" id="ARBA00008020"/>
    </source>
</evidence>
<dbReference type="CDD" id="cd03343">
    <property type="entry name" value="cpn60"/>
    <property type="match status" value="1"/>
</dbReference>
<dbReference type="PRINTS" id="PR00304">
    <property type="entry name" value="TCOMPLEXTCP1"/>
</dbReference>
<dbReference type="STRING" id="1903181.BTN85_2110"/>
<dbReference type="InterPro" id="IPR053374">
    <property type="entry name" value="TCP-1_chaperonin"/>
</dbReference>
<dbReference type="NCBIfam" id="TIGR02339">
    <property type="entry name" value="thermosome_arch"/>
    <property type="match status" value="1"/>
</dbReference>
<dbReference type="EMBL" id="MSDW01000002">
    <property type="protein sequence ID" value="OKY77459.1"/>
    <property type="molecule type" value="Genomic_DNA"/>
</dbReference>
<dbReference type="NCBIfam" id="NF041083">
    <property type="entry name" value="thermosome_beta"/>
    <property type="match status" value="1"/>
</dbReference>
<evidence type="ECO:0000256" key="3">
    <source>
        <dbReference type="ARBA" id="ARBA00022840"/>
    </source>
</evidence>
<evidence type="ECO:0000313" key="7">
    <source>
        <dbReference type="Proteomes" id="UP000185744"/>
    </source>
</evidence>
<dbReference type="GO" id="GO:0140662">
    <property type="term" value="F:ATP-dependent protein folding chaperone"/>
    <property type="evidence" value="ECO:0007669"/>
    <property type="project" value="InterPro"/>
</dbReference>
<proteinExistence type="inferred from homology"/>
<protein>
    <submittedName>
        <fullName evidence="6">Chaperonin GroEL HSP60 family</fullName>
    </submittedName>
</protein>
<dbReference type="GO" id="GO:0005737">
    <property type="term" value="C:cytoplasm"/>
    <property type="evidence" value="ECO:0007669"/>
    <property type="project" value="UniProtKB-ARBA"/>
</dbReference>
<evidence type="ECO:0000256" key="5">
    <source>
        <dbReference type="RuleBase" id="RU004187"/>
    </source>
</evidence>
<organism evidence="6 7">
    <name type="scientific">Methanohalarchaeum thermophilum</name>
    <dbReference type="NCBI Taxonomy" id="1903181"/>
    <lineage>
        <taxon>Archaea</taxon>
        <taxon>Methanobacteriati</taxon>
        <taxon>Methanobacteriota</taxon>
        <taxon>Methanonatronarchaeia</taxon>
        <taxon>Methanonatronarchaeales</taxon>
        <taxon>Methanonatronarchaeaceae</taxon>
        <taxon>Candidatus Methanohalarchaeum</taxon>
    </lineage>
</organism>
<dbReference type="InParanoid" id="A0A1Q6DSW7"/>
<dbReference type="Pfam" id="PF00118">
    <property type="entry name" value="Cpn60_TCP1"/>
    <property type="match status" value="1"/>
</dbReference>
<dbReference type="AlphaFoldDB" id="A0A1Q6DSW7"/>
<dbReference type="InterPro" id="IPR012714">
    <property type="entry name" value="Thermosome_arc"/>
</dbReference>
<dbReference type="GO" id="GO:0032991">
    <property type="term" value="C:protein-containing complex"/>
    <property type="evidence" value="ECO:0007669"/>
    <property type="project" value="UniProtKB-ARBA"/>
</dbReference>
<dbReference type="PROSITE" id="PS00750">
    <property type="entry name" value="TCP1_1"/>
    <property type="match status" value="1"/>
</dbReference>
<dbReference type="GO" id="GO:0016887">
    <property type="term" value="F:ATP hydrolysis activity"/>
    <property type="evidence" value="ECO:0007669"/>
    <property type="project" value="InterPro"/>
</dbReference>
<dbReference type="InterPro" id="IPR027413">
    <property type="entry name" value="GROEL-like_equatorial_sf"/>
</dbReference>
<dbReference type="Gene3D" id="3.50.7.10">
    <property type="entry name" value="GroEL"/>
    <property type="match status" value="1"/>
</dbReference>
<dbReference type="InterPro" id="IPR054827">
    <property type="entry name" value="thermosome_alpha"/>
</dbReference>
<dbReference type="Gene3D" id="1.10.560.10">
    <property type="entry name" value="GroEL-like equatorial domain"/>
    <property type="match status" value="1"/>
</dbReference>
<dbReference type="InterPro" id="IPR027410">
    <property type="entry name" value="TCP-1-like_intermed_sf"/>
</dbReference>
<dbReference type="InterPro" id="IPR017998">
    <property type="entry name" value="Chaperone_TCP-1"/>
</dbReference>
<reference evidence="6" key="1">
    <citation type="submission" date="2016-12" db="EMBL/GenBank/DDBJ databases">
        <title>Discovery of methanogenic haloarchaea.</title>
        <authorList>
            <person name="Sorokin D.Y."/>
            <person name="Makarova K.S."/>
            <person name="Abbas B."/>
            <person name="Ferrer M."/>
            <person name="Golyshin P.N."/>
        </authorList>
    </citation>
    <scope>NUCLEOTIDE SEQUENCE [LARGE SCALE GENOMIC DNA]</scope>
    <source>
        <strain evidence="6">HMET1</strain>
    </source>
</reference>
<dbReference type="SUPFAM" id="SSF54849">
    <property type="entry name" value="GroEL-intermediate domain like"/>
    <property type="match status" value="1"/>
</dbReference>
<dbReference type="GO" id="GO:0051082">
    <property type="term" value="F:unfolded protein binding"/>
    <property type="evidence" value="ECO:0007669"/>
    <property type="project" value="InterPro"/>
</dbReference>
<gene>
    <name evidence="6" type="ORF">BTN85_2110</name>
</gene>
<keyword evidence="7" id="KW-1185">Reference proteome</keyword>
<keyword evidence="3 5" id="KW-0067">ATP-binding</keyword>